<dbReference type="EMBL" id="JACEIK010007431">
    <property type="protein sequence ID" value="MCE3050256.1"/>
    <property type="molecule type" value="Genomic_DNA"/>
</dbReference>
<comment type="caution">
    <text evidence="1">The sequence shown here is derived from an EMBL/GenBank/DDBJ whole genome shotgun (WGS) entry which is preliminary data.</text>
</comment>
<proteinExistence type="predicted"/>
<protein>
    <submittedName>
        <fullName evidence="1">Uncharacterized protein</fullName>
    </submittedName>
</protein>
<reference evidence="1 2" key="1">
    <citation type="journal article" date="2021" name="BMC Genomics">
        <title>Datura genome reveals duplications of psychoactive alkaloid biosynthetic genes and high mutation rate following tissue culture.</title>
        <authorList>
            <person name="Rajewski A."/>
            <person name="Carter-House D."/>
            <person name="Stajich J."/>
            <person name="Litt A."/>
        </authorList>
    </citation>
    <scope>NUCLEOTIDE SEQUENCE [LARGE SCALE GENOMIC DNA]</scope>
    <source>
        <strain evidence="1">AR-01</strain>
    </source>
</reference>
<gene>
    <name evidence="1" type="ORF">HAX54_046759</name>
</gene>
<sequence>MDNSNTQVWFGLERTEEYYVAFKEKCSIRVEAQFEVDSCKNAFPDIYDQIGMRDWGPFTIPVDPYFLELVGNSMLHTGPGNDSSSTRAAQMHYHAYRRFVCAGKRAKQQVTVLPFPSLMSMLCVWAACPLFRPLDRTVWDGSVITLAIKTDKDAPLMKRAKCTENRTPPPPSESSHTLVVQLGTIAIPTPTHSDFLKVEKRVQVHEIHNVKLAKAIPSMIQLAIKKSMQLARDKLKSLCSTVEVLEREVCTLRKEVAALSVPPSARNPIPSEPAVVPTHRITAAVPAVTPSFHHSGTPTATPVSL</sequence>
<evidence type="ECO:0000313" key="2">
    <source>
        <dbReference type="Proteomes" id="UP000823775"/>
    </source>
</evidence>
<dbReference type="Proteomes" id="UP000823775">
    <property type="component" value="Unassembled WGS sequence"/>
</dbReference>
<evidence type="ECO:0000313" key="1">
    <source>
        <dbReference type="EMBL" id="MCE3050256.1"/>
    </source>
</evidence>
<name>A0ABS8WHH1_DATST</name>
<keyword evidence="2" id="KW-1185">Reference proteome</keyword>
<organism evidence="1 2">
    <name type="scientific">Datura stramonium</name>
    <name type="common">Jimsonweed</name>
    <name type="synonym">Common thornapple</name>
    <dbReference type="NCBI Taxonomy" id="4076"/>
    <lineage>
        <taxon>Eukaryota</taxon>
        <taxon>Viridiplantae</taxon>
        <taxon>Streptophyta</taxon>
        <taxon>Embryophyta</taxon>
        <taxon>Tracheophyta</taxon>
        <taxon>Spermatophyta</taxon>
        <taxon>Magnoliopsida</taxon>
        <taxon>eudicotyledons</taxon>
        <taxon>Gunneridae</taxon>
        <taxon>Pentapetalae</taxon>
        <taxon>asterids</taxon>
        <taxon>lamiids</taxon>
        <taxon>Solanales</taxon>
        <taxon>Solanaceae</taxon>
        <taxon>Solanoideae</taxon>
        <taxon>Datureae</taxon>
        <taxon>Datura</taxon>
    </lineage>
</organism>
<accession>A0ABS8WHH1</accession>